<comment type="caution">
    <text evidence="5">The sequence shown here is derived from an EMBL/GenBank/DDBJ whole genome shotgun (WGS) entry which is preliminary data.</text>
</comment>
<accession>A0A2D3WCA6</accession>
<dbReference type="InterPro" id="IPR003782">
    <property type="entry name" value="SCO1/SenC"/>
</dbReference>
<comment type="similarity">
    <text evidence="1">Belongs to the SCO1/2 family.</text>
</comment>
<dbReference type="RefSeq" id="WP_294896289.1">
    <property type="nucleotide sequence ID" value="NZ_DLUI01000052.1"/>
</dbReference>
<proteinExistence type="inferred from homology"/>
<keyword evidence="4" id="KW-0472">Membrane</keyword>
<dbReference type="EMBL" id="DLUI01000052">
    <property type="protein sequence ID" value="DAB38942.1"/>
    <property type="molecule type" value="Genomic_DNA"/>
</dbReference>
<name>A0A2D3WCA6_9BACT</name>
<protein>
    <recommendedName>
        <fullName evidence="7">Electron transport protein SCO1/SenC</fullName>
    </recommendedName>
</protein>
<feature type="binding site" evidence="2">
    <location>
        <position position="150"/>
    </location>
    <ligand>
        <name>Cu cation</name>
        <dbReference type="ChEBI" id="CHEBI:23378"/>
    </ligand>
</feature>
<feature type="binding site" evidence="2">
    <location>
        <position position="66"/>
    </location>
    <ligand>
        <name>Cu cation</name>
        <dbReference type="ChEBI" id="CHEBI:23378"/>
    </ligand>
</feature>
<organism evidence="5 6">
    <name type="scientific">Sulfuricurvum kujiense</name>
    <dbReference type="NCBI Taxonomy" id="148813"/>
    <lineage>
        <taxon>Bacteria</taxon>
        <taxon>Pseudomonadati</taxon>
        <taxon>Campylobacterota</taxon>
        <taxon>Epsilonproteobacteria</taxon>
        <taxon>Campylobacterales</taxon>
        <taxon>Sulfurimonadaceae</taxon>
        <taxon>Sulfuricurvum</taxon>
    </lineage>
</organism>
<keyword evidence="2" id="KW-0479">Metal-binding</keyword>
<keyword evidence="3" id="KW-1015">Disulfide bond</keyword>
<evidence type="ECO:0000313" key="5">
    <source>
        <dbReference type="EMBL" id="DAB38942.1"/>
    </source>
</evidence>
<feature type="transmembrane region" description="Helical" evidence="4">
    <location>
        <begin position="7"/>
        <end position="29"/>
    </location>
</feature>
<dbReference type="AlphaFoldDB" id="A0A2D3WCA6"/>
<dbReference type="GO" id="GO:0046872">
    <property type="term" value="F:metal ion binding"/>
    <property type="evidence" value="ECO:0007669"/>
    <property type="project" value="UniProtKB-KW"/>
</dbReference>
<keyword evidence="2" id="KW-0186">Copper</keyword>
<evidence type="ECO:0000256" key="2">
    <source>
        <dbReference type="PIRSR" id="PIRSR603782-1"/>
    </source>
</evidence>
<evidence type="ECO:0000256" key="3">
    <source>
        <dbReference type="PIRSR" id="PIRSR603782-2"/>
    </source>
</evidence>
<keyword evidence="4" id="KW-0812">Transmembrane</keyword>
<dbReference type="Pfam" id="PF02630">
    <property type="entry name" value="SCO1-SenC"/>
    <property type="match status" value="1"/>
</dbReference>
<feature type="binding site" evidence="2">
    <location>
        <position position="70"/>
    </location>
    <ligand>
        <name>Cu cation</name>
        <dbReference type="ChEBI" id="CHEBI:23378"/>
    </ligand>
</feature>
<evidence type="ECO:0000256" key="1">
    <source>
        <dbReference type="ARBA" id="ARBA00010996"/>
    </source>
</evidence>
<reference evidence="5 6" key="1">
    <citation type="journal article" date="2017" name="Front. Microbiol.">
        <title>Comparative Genomic Analysis of the Class Epsilonproteobacteria and Proposed Reclassification to Epsilonbacteraeota (phyl. nov.).</title>
        <authorList>
            <person name="Waite D.W."/>
            <person name="Vanwonterghem I."/>
            <person name="Rinke C."/>
            <person name="Parks D.H."/>
            <person name="Zhang Y."/>
            <person name="Takai K."/>
            <person name="Sievert S.M."/>
            <person name="Simon J."/>
            <person name="Campbell B.J."/>
            <person name="Hanson T.E."/>
            <person name="Woyke T."/>
            <person name="Klotz M.G."/>
            <person name="Hugenholtz P."/>
        </authorList>
    </citation>
    <scope>NUCLEOTIDE SEQUENCE [LARGE SCALE GENOMIC DNA]</scope>
    <source>
        <strain evidence="5">UBA12443</strain>
    </source>
</reference>
<feature type="disulfide bond" description="Redox-active" evidence="3">
    <location>
        <begin position="66"/>
        <end position="70"/>
    </location>
</feature>
<evidence type="ECO:0008006" key="7">
    <source>
        <dbReference type="Google" id="ProtNLM"/>
    </source>
</evidence>
<evidence type="ECO:0000313" key="6">
    <source>
        <dbReference type="Proteomes" id="UP000228859"/>
    </source>
</evidence>
<keyword evidence="4" id="KW-1133">Transmembrane helix</keyword>
<dbReference type="Proteomes" id="UP000228859">
    <property type="component" value="Unassembled WGS sequence"/>
</dbReference>
<dbReference type="InterPro" id="IPR036249">
    <property type="entry name" value="Thioredoxin-like_sf"/>
</dbReference>
<gene>
    <name evidence="5" type="ORF">CFH83_03305</name>
</gene>
<sequence length="187" mass="21468">MKQRIKTFFGIFLIIAAFGIILSLAFPILSDPKQAGRSEDRRGVDFPFLKGETADVVLVYFGYVGCTRVCTPALNDLAEIYHEAQRREFEHIPAVWFINMTPQMDPLSVRSWAEHFDKGFKSYAPNEAELQKMVHTLNLVYTRLGVEAEHMPYAYLLQKKGKGYELLYIYTSSPYNRDLILNDIGAF</sequence>
<dbReference type="SUPFAM" id="SSF52833">
    <property type="entry name" value="Thioredoxin-like"/>
    <property type="match status" value="1"/>
</dbReference>
<evidence type="ECO:0000256" key="4">
    <source>
        <dbReference type="SAM" id="Phobius"/>
    </source>
</evidence>
<dbReference type="Gene3D" id="3.40.30.10">
    <property type="entry name" value="Glutaredoxin"/>
    <property type="match status" value="1"/>
</dbReference>